<gene>
    <name evidence="8" type="ORF">LRAMOSA09859</name>
</gene>
<dbReference type="AlphaFoldDB" id="A0A077WN05"/>
<dbReference type="Pfam" id="PF05346">
    <property type="entry name" value="DUF747"/>
    <property type="match status" value="1"/>
</dbReference>
<comment type="subcellular location">
    <subcellularLocation>
        <location evidence="1">Membrane</location>
        <topology evidence="1">Multi-pass membrane protein</topology>
    </subcellularLocation>
</comment>
<evidence type="ECO:0000256" key="2">
    <source>
        <dbReference type="ARBA" id="ARBA00008803"/>
    </source>
</evidence>
<feature type="compositionally biased region" description="Low complexity" evidence="6">
    <location>
        <begin position="91"/>
        <end position="117"/>
    </location>
</feature>
<keyword evidence="3 7" id="KW-0812">Transmembrane</keyword>
<proteinExistence type="inferred from homology"/>
<accession>A0A077WN05</accession>
<feature type="transmembrane region" description="Helical" evidence="7">
    <location>
        <begin position="160"/>
        <end position="179"/>
    </location>
</feature>
<feature type="transmembrane region" description="Helical" evidence="7">
    <location>
        <begin position="568"/>
        <end position="594"/>
    </location>
</feature>
<dbReference type="PANTHER" id="PTHR13317:SF4">
    <property type="entry name" value="TRANSMEMBRANE ANTERIOR POSTERIOR TRANSFORMATION PROTEIN 1 HOMOLOG"/>
    <property type="match status" value="1"/>
</dbReference>
<dbReference type="EMBL" id="LK023325">
    <property type="protein sequence ID" value="CDS08498.1"/>
    <property type="molecule type" value="Genomic_DNA"/>
</dbReference>
<evidence type="ECO:0000256" key="1">
    <source>
        <dbReference type="ARBA" id="ARBA00004141"/>
    </source>
</evidence>
<feature type="region of interest" description="Disordered" evidence="6">
    <location>
        <begin position="1"/>
        <end position="117"/>
    </location>
</feature>
<feature type="transmembrane region" description="Helical" evidence="7">
    <location>
        <begin position="490"/>
        <end position="509"/>
    </location>
</feature>
<feature type="transmembrane region" description="Helical" evidence="7">
    <location>
        <begin position="305"/>
        <end position="325"/>
    </location>
</feature>
<feature type="compositionally biased region" description="Polar residues" evidence="6">
    <location>
        <begin position="10"/>
        <end position="30"/>
    </location>
</feature>
<dbReference type="OrthoDB" id="29023at2759"/>
<reference evidence="8" key="1">
    <citation type="journal article" date="2014" name="Genome Announc.">
        <title>De novo whole-genome sequence and genome annotation of Lichtheimia ramosa.</title>
        <authorList>
            <person name="Linde J."/>
            <person name="Schwartze V."/>
            <person name="Binder U."/>
            <person name="Lass-Florl C."/>
            <person name="Voigt K."/>
            <person name="Horn F."/>
        </authorList>
    </citation>
    <scope>NUCLEOTIDE SEQUENCE</scope>
    <source>
        <strain evidence="8">JMRC FSU:6197</strain>
    </source>
</reference>
<feature type="compositionally biased region" description="Polar residues" evidence="6">
    <location>
        <begin position="38"/>
        <end position="47"/>
    </location>
</feature>
<organism evidence="8">
    <name type="scientific">Lichtheimia ramosa</name>
    <dbReference type="NCBI Taxonomy" id="688394"/>
    <lineage>
        <taxon>Eukaryota</taxon>
        <taxon>Fungi</taxon>
        <taxon>Fungi incertae sedis</taxon>
        <taxon>Mucoromycota</taxon>
        <taxon>Mucoromycotina</taxon>
        <taxon>Mucoromycetes</taxon>
        <taxon>Mucorales</taxon>
        <taxon>Lichtheimiaceae</taxon>
        <taxon>Lichtheimia</taxon>
    </lineage>
</organism>
<dbReference type="InterPro" id="IPR008010">
    <property type="entry name" value="Tatp1"/>
</dbReference>
<keyword evidence="4 7" id="KW-1133">Transmembrane helix</keyword>
<dbReference type="GO" id="GO:0005789">
    <property type="term" value="C:endoplasmic reticulum membrane"/>
    <property type="evidence" value="ECO:0007669"/>
    <property type="project" value="TreeGrafter"/>
</dbReference>
<evidence type="ECO:0000256" key="6">
    <source>
        <dbReference type="SAM" id="MobiDB-lite"/>
    </source>
</evidence>
<keyword evidence="5 7" id="KW-0472">Membrane</keyword>
<name>A0A077WN05_9FUNG</name>
<evidence type="ECO:0000256" key="3">
    <source>
        <dbReference type="ARBA" id="ARBA00022692"/>
    </source>
</evidence>
<evidence type="ECO:0000256" key="7">
    <source>
        <dbReference type="SAM" id="Phobius"/>
    </source>
</evidence>
<evidence type="ECO:0008006" key="9">
    <source>
        <dbReference type="Google" id="ProtNLM"/>
    </source>
</evidence>
<evidence type="ECO:0000313" key="8">
    <source>
        <dbReference type="EMBL" id="CDS08498.1"/>
    </source>
</evidence>
<protein>
    <recommendedName>
        <fullName evidence="9">DUF747-domain-containing protein</fullName>
    </recommendedName>
</protein>
<evidence type="ECO:0000256" key="5">
    <source>
        <dbReference type="ARBA" id="ARBA00023136"/>
    </source>
</evidence>
<sequence length="663" mass="74432">MDQKRRLQGRQITRSASLPNTKPSLRSGRNNAFELLNMDSTQHSYSTNKKKRKKKSKLANGSDSAPSPPLTCQRRPLADTTNSSIHHTRLSSASFSSSSSKSSPTTTPTPTNSDNAPSSSISFWDYLRDEVTVSDFDTTQEIKRERINNFLAVPAAVEKLMGFGFVVCLDSFLYTFTILPLRFMLAFYHCMQHMYHNIHVLVHGEGRFISLRPSQKCDLLKGFLALITCTVMSMLEPSRIYHSIRGQAVLKLYVIFNCLEVFDKLCCSVGNDILDALFSKSTLGNQNNGASGTVYAKRQLRPITLFILATGYMILHTSVLFFEMITLNVAINFYSNALLSLLISNQFVEIKQSVFKRFEKENLFQLSCSDMVERFQQVAFLLIITLRNVVELSESSPSSILPSTFVPLIKLPATATVSALMTPVMMVIASELIVDWLKHAFITKFNQIRPSIYGKYIDVLCKDLVVGSPGRLSGRRNAFVDQSPVVSRRIGFPALPLACLIVRMFQQLMPMIMGNSNGGEQGSTTLASILARSFLDFTVFLPSHVAHALSNGWLETVFDHAIQFVGRIIVIGVLLICLLAVKVFVGINLLGFAYRRYASMTTRDTVETEKDKEMKEMNKNEELYQKELRSYLNDPADSVMGQVPVKYTLENVDRFSMVKSRIP</sequence>
<dbReference type="PANTHER" id="PTHR13317">
    <property type="entry name" value="TRANSMEMBRANE ANTERIOR POSTERIOR TRANSFORMATION PROTEIN 1 HOMOLOG"/>
    <property type="match status" value="1"/>
</dbReference>
<feature type="compositionally biased region" description="Basic residues" evidence="6">
    <location>
        <begin position="48"/>
        <end position="57"/>
    </location>
</feature>
<evidence type="ECO:0000256" key="4">
    <source>
        <dbReference type="ARBA" id="ARBA00022989"/>
    </source>
</evidence>
<comment type="similarity">
    <text evidence="2">Belongs to the TAPT1 family.</text>
</comment>